<name>A0ABM9E123_9HYPH</name>
<dbReference type="SUPFAM" id="SSF52200">
    <property type="entry name" value="Toll/Interleukin receptor TIR domain"/>
    <property type="match status" value="1"/>
</dbReference>
<proteinExistence type="predicted"/>
<organism evidence="2 3">
    <name type="scientific">Mesorhizobium escarrei</name>
    <dbReference type="NCBI Taxonomy" id="666018"/>
    <lineage>
        <taxon>Bacteria</taxon>
        <taxon>Pseudomonadati</taxon>
        <taxon>Pseudomonadota</taxon>
        <taxon>Alphaproteobacteria</taxon>
        <taxon>Hyphomicrobiales</taxon>
        <taxon>Phyllobacteriaceae</taxon>
        <taxon>Mesorhizobium</taxon>
    </lineage>
</organism>
<dbReference type="PROSITE" id="PS50104">
    <property type="entry name" value="TIR"/>
    <property type="match status" value="1"/>
</dbReference>
<dbReference type="Pfam" id="PF13271">
    <property type="entry name" value="DUF4062"/>
    <property type="match status" value="1"/>
</dbReference>
<dbReference type="InterPro" id="IPR000157">
    <property type="entry name" value="TIR_dom"/>
</dbReference>
<feature type="domain" description="TIR" evidence="1">
    <location>
        <begin position="236"/>
        <end position="369"/>
    </location>
</feature>
<dbReference type="Gene3D" id="3.40.50.10140">
    <property type="entry name" value="Toll/interleukin-1 receptor homology (TIR) domain"/>
    <property type="match status" value="1"/>
</dbReference>
<gene>
    <name evidence="2" type="ORF">MES5069_350049</name>
</gene>
<dbReference type="SMART" id="SM00255">
    <property type="entry name" value="TIR"/>
    <property type="match status" value="1"/>
</dbReference>
<comment type="caution">
    <text evidence="2">The sequence shown here is derived from an EMBL/GenBank/DDBJ whole genome shotgun (WGS) entry which is preliminary data.</text>
</comment>
<sequence length="375" mass="41945">MTESVTVFVCSTYADLTGERSATIDAIAQLKLQHESMEFFGAKPGRPLDSCLAEVRKSNVIVVIVGHKYGSLIPEGSISFSEAEYQEGYRNKKLCLVYMRDDGVEVPATNFETDPAKLTALLAFKSTLNERHTIARFRTAKDLAGKVQSDLLENIELLKDENRRRKVSIGTESAFFDQLRDIALSAVAEGLGEALILSAFRTALRDIRGRPPSVGDRIKAIFSDLPRMLPWRSDEHLPWVFMSYAHGDRSVVEAVAGELRRLNVRTWVDQQELVAGDSLLNEIGRGLKRADAMVFFASRASLKSEWARHELDYFAANRLRETGGPFLIPVLLEDVELPSFLRDVLYIDLRNGDSRDAARKIAAAVHKVEFRPTDG</sequence>
<dbReference type="RefSeq" id="WP_254019312.1">
    <property type="nucleotide sequence ID" value="NZ_CAKXZT010000130.1"/>
</dbReference>
<dbReference type="InterPro" id="IPR025139">
    <property type="entry name" value="DUF4062"/>
</dbReference>
<accession>A0ABM9E123</accession>
<evidence type="ECO:0000313" key="3">
    <source>
        <dbReference type="Proteomes" id="UP001153050"/>
    </source>
</evidence>
<protein>
    <recommendedName>
        <fullName evidence="1">TIR domain-containing protein</fullName>
    </recommendedName>
</protein>
<dbReference type="Pfam" id="PF13676">
    <property type="entry name" value="TIR_2"/>
    <property type="match status" value="1"/>
</dbReference>
<keyword evidence="3" id="KW-1185">Reference proteome</keyword>
<dbReference type="InterPro" id="IPR035897">
    <property type="entry name" value="Toll_tir_struct_dom_sf"/>
</dbReference>
<dbReference type="Proteomes" id="UP001153050">
    <property type="component" value="Unassembled WGS sequence"/>
</dbReference>
<evidence type="ECO:0000259" key="1">
    <source>
        <dbReference type="PROSITE" id="PS50104"/>
    </source>
</evidence>
<dbReference type="EMBL" id="CAKXZT010000130">
    <property type="protein sequence ID" value="CAH2402778.1"/>
    <property type="molecule type" value="Genomic_DNA"/>
</dbReference>
<reference evidence="2 3" key="1">
    <citation type="submission" date="2022-03" db="EMBL/GenBank/DDBJ databases">
        <authorList>
            <person name="Brunel B."/>
        </authorList>
    </citation>
    <scope>NUCLEOTIDE SEQUENCE [LARGE SCALE GENOMIC DNA]</scope>
    <source>
        <strain evidence="2">STM5069sample</strain>
    </source>
</reference>
<evidence type="ECO:0000313" key="2">
    <source>
        <dbReference type="EMBL" id="CAH2402778.1"/>
    </source>
</evidence>